<accession>A0ABW1MLN6</accession>
<keyword evidence="8" id="KW-1185">Reference proteome</keyword>
<feature type="transmembrane region" description="Helical" evidence="5">
    <location>
        <begin position="26"/>
        <end position="52"/>
    </location>
</feature>
<dbReference type="PROSITE" id="PS50850">
    <property type="entry name" value="MFS"/>
    <property type="match status" value="1"/>
</dbReference>
<evidence type="ECO:0000256" key="1">
    <source>
        <dbReference type="ARBA" id="ARBA00004651"/>
    </source>
</evidence>
<organism evidence="7 8">
    <name type="scientific">Streptomyces ochraceiscleroticus</name>
    <dbReference type="NCBI Taxonomy" id="47761"/>
    <lineage>
        <taxon>Bacteria</taxon>
        <taxon>Bacillati</taxon>
        <taxon>Actinomycetota</taxon>
        <taxon>Actinomycetes</taxon>
        <taxon>Kitasatosporales</taxon>
        <taxon>Streptomycetaceae</taxon>
        <taxon>Streptomyces</taxon>
    </lineage>
</organism>
<dbReference type="PANTHER" id="PTHR11662">
    <property type="entry name" value="SOLUTE CARRIER FAMILY 17"/>
    <property type="match status" value="1"/>
</dbReference>
<feature type="transmembrane region" description="Helical" evidence="5">
    <location>
        <begin position="238"/>
        <end position="258"/>
    </location>
</feature>
<dbReference type="Pfam" id="PF07690">
    <property type="entry name" value="MFS_1"/>
    <property type="match status" value="1"/>
</dbReference>
<name>A0ABW1MLN6_9ACTN</name>
<evidence type="ECO:0000256" key="3">
    <source>
        <dbReference type="ARBA" id="ARBA00022989"/>
    </source>
</evidence>
<feature type="transmembrane region" description="Helical" evidence="5">
    <location>
        <begin position="340"/>
        <end position="363"/>
    </location>
</feature>
<proteinExistence type="predicted"/>
<comment type="caution">
    <text evidence="7">The sequence shown here is derived from an EMBL/GenBank/DDBJ whole genome shotgun (WGS) entry which is preliminary data.</text>
</comment>
<dbReference type="InterPro" id="IPR050382">
    <property type="entry name" value="MFS_Na/Anion_cotransporter"/>
</dbReference>
<keyword evidence="3 5" id="KW-1133">Transmembrane helix</keyword>
<dbReference type="EMBL" id="JBHSPX010000004">
    <property type="protein sequence ID" value="MFC6063882.1"/>
    <property type="molecule type" value="Genomic_DNA"/>
</dbReference>
<protein>
    <submittedName>
        <fullName evidence="7">MFS transporter</fullName>
    </submittedName>
</protein>
<evidence type="ECO:0000259" key="6">
    <source>
        <dbReference type="PROSITE" id="PS50850"/>
    </source>
</evidence>
<dbReference type="SUPFAM" id="SSF103473">
    <property type="entry name" value="MFS general substrate transporter"/>
    <property type="match status" value="1"/>
</dbReference>
<comment type="subcellular location">
    <subcellularLocation>
        <location evidence="1">Cell membrane</location>
        <topology evidence="1">Multi-pass membrane protein</topology>
    </subcellularLocation>
</comment>
<dbReference type="InterPro" id="IPR011701">
    <property type="entry name" value="MFS"/>
</dbReference>
<evidence type="ECO:0000256" key="2">
    <source>
        <dbReference type="ARBA" id="ARBA00022692"/>
    </source>
</evidence>
<dbReference type="Gene3D" id="1.20.1250.20">
    <property type="entry name" value="MFS general substrate transporter like domains"/>
    <property type="match status" value="2"/>
</dbReference>
<feature type="transmembrane region" description="Helical" evidence="5">
    <location>
        <begin position="182"/>
        <end position="201"/>
    </location>
</feature>
<evidence type="ECO:0000256" key="5">
    <source>
        <dbReference type="SAM" id="Phobius"/>
    </source>
</evidence>
<feature type="transmembrane region" description="Helical" evidence="5">
    <location>
        <begin position="375"/>
        <end position="399"/>
    </location>
</feature>
<dbReference type="InterPro" id="IPR020846">
    <property type="entry name" value="MFS_dom"/>
</dbReference>
<feature type="transmembrane region" description="Helical" evidence="5">
    <location>
        <begin position="314"/>
        <end position="334"/>
    </location>
</feature>
<dbReference type="InterPro" id="IPR036259">
    <property type="entry name" value="MFS_trans_sf"/>
</dbReference>
<keyword evidence="4 5" id="KW-0472">Membrane</keyword>
<reference evidence="8" key="1">
    <citation type="journal article" date="2019" name="Int. J. Syst. Evol. Microbiol.">
        <title>The Global Catalogue of Microorganisms (GCM) 10K type strain sequencing project: providing services to taxonomists for standard genome sequencing and annotation.</title>
        <authorList>
            <consortium name="The Broad Institute Genomics Platform"/>
            <consortium name="The Broad Institute Genome Sequencing Center for Infectious Disease"/>
            <person name="Wu L."/>
            <person name="Ma J."/>
        </authorList>
    </citation>
    <scope>NUCLEOTIDE SEQUENCE [LARGE SCALE GENOMIC DNA]</scope>
    <source>
        <strain evidence="8">CGMCC 1.15180</strain>
    </source>
</reference>
<dbReference type="Proteomes" id="UP001596139">
    <property type="component" value="Unassembled WGS sequence"/>
</dbReference>
<keyword evidence="2 5" id="KW-0812">Transmembrane</keyword>
<feature type="transmembrane region" description="Helical" evidence="5">
    <location>
        <begin position="278"/>
        <end position="302"/>
    </location>
</feature>
<feature type="domain" description="Major facilitator superfamily (MFS) profile" evidence="6">
    <location>
        <begin position="28"/>
        <end position="435"/>
    </location>
</feature>
<dbReference type="RefSeq" id="WP_031052741.1">
    <property type="nucleotide sequence ID" value="NZ_JBHSPX010000004.1"/>
</dbReference>
<feature type="transmembrane region" description="Helical" evidence="5">
    <location>
        <begin position="154"/>
        <end position="176"/>
    </location>
</feature>
<gene>
    <name evidence="7" type="ORF">ACFP4F_15105</name>
</gene>
<feature type="transmembrane region" description="Helical" evidence="5">
    <location>
        <begin position="64"/>
        <end position="86"/>
    </location>
</feature>
<evidence type="ECO:0000313" key="8">
    <source>
        <dbReference type="Proteomes" id="UP001596139"/>
    </source>
</evidence>
<feature type="transmembrane region" description="Helical" evidence="5">
    <location>
        <begin position="411"/>
        <end position="431"/>
    </location>
</feature>
<dbReference type="PANTHER" id="PTHR11662:SF450">
    <property type="entry name" value="BLR1003 PROTEIN"/>
    <property type="match status" value="1"/>
</dbReference>
<evidence type="ECO:0000313" key="7">
    <source>
        <dbReference type="EMBL" id="MFC6063882.1"/>
    </source>
</evidence>
<evidence type="ECO:0000256" key="4">
    <source>
        <dbReference type="ARBA" id="ARBA00023136"/>
    </source>
</evidence>
<feature type="transmembrane region" description="Helical" evidence="5">
    <location>
        <begin position="92"/>
        <end position="113"/>
    </location>
</feature>
<sequence>MTAPQVVGRSGVRGTGETTRRTMRGWAVTAMVVALMVINFADKAVLGLAAAPIMKEFGLTAGEYGAIASSFYLLFSLSAVIVGFLSNRVRTTWILAALAVLWSLTALPVLLAASVPALYVSRIALGAAEGPTAPMAVHAVQKWFPERSRSVPTALTNMGGALGLAIAAPTLVYFITHHGWRSAFAALAAAGLAWVVLWAFIGREGPLDTYDAGLHGAENRGAENTDARVEPHVSYRRLFFNGTWLGTLAAGIGAYWALALNVAWLPAYLETSLGYTAAGAGNLVVVPHIVSAAVLLLVPWLSGRWMRGGASGRVARGVTGGLVVIVAGVCMFALPYAGDGLAVLLMTLAFGLPSAVFPLNYLIGAQVVPVRRRGAVLATSTALVTLAGVVAPAVTGWIIDAAPSPGSGFHGAFAVCAGLMIVGGLIGVLTINPEREARRFQLTSG</sequence>